<feature type="domain" description="4Fe-4S ferredoxin-type" evidence="11">
    <location>
        <begin position="147"/>
        <end position="177"/>
    </location>
</feature>
<evidence type="ECO:0000259" key="11">
    <source>
        <dbReference type="PROSITE" id="PS51379"/>
    </source>
</evidence>
<organism evidence="14">
    <name type="scientific">marine metagenome</name>
    <dbReference type="NCBI Taxonomy" id="408172"/>
    <lineage>
        <taxon>unclassified sequences</taxon>
        <taxon>metagenomes</taxon>
        <taxon>ecological metagenomes</taxon>
    </lineage>
</organism>
<dbReference type="InterPro" id="IPR019574">
    <property type="entry name" value="NADH_UbQ_OxRdtase_Gsu_4Fe4S-bd"/>
</dbReference>
<keyword evidence="4" id="KW-0874">Quinone</keyword>
<comment type="cofactor">
    <cofactor evidence="9">
        <name>[2Fe-2S] cluster</name>
        <dbReference type="ChEBI" id="CHEBI:190135"/>
    </cofactor>
</comment>
<evidence type="ECO:0000256" key="6">
    <source>
        <dbReference type="ARBA" id="ARBA00022737"/>
    </source>
</evidence>
<dbReference type="GO" id="GO:0016020">
    <property type="term" value="C:membrane"/>
    <property type="evidence" value="ECO:0007669"/>
    <property type="project" value="InterPro"/>
</dbReference>
<keyword evidence="3" id="KW-0001">2Fe-2S</keyword>
<gene>
    <name evidence="14" type="ORF">METZ01_LOCUS181684</name>
</gene>
<dbReference type="Pfam" id="PF00384">
    <property type="entry name" value="Molybdopterin"/>
    <property type="match status" value="1"/>
</dbReference>
<evidence type="ECO:0000256" key="3">
    <source>
        <dbReference type="ARBA" id="ARBA00022714"/>
    </source>
</evidence>
<evidence type="ECO:0000256" key="5">
    <source>
        <dbReference type="ARBA" id="ARBA00022723"/>
    </source>
</evidence>
<evidence type="ECO:0000256" key="4">
    <source>
        <dbReference type="ARBA" id="ARBA00022719"/>
    </source>
</evidence>
<dbReference type="GO" id="GO:0051539">
    <property type="term" value="F:4 iron, 4 sulfur cluster binding"/>
    <property type="evidence" value="ECO:0007669"/>
    <property type="project" value="UniProtKB-KW"/>
</dbReference>
<dbReference type="InterPro" id="IPR017896">
    <property type="entry name" value="4Fe4S_Fe-S-bd"/>
</dbReference>
<dbReference type="PROSITE" id="PS51669">
    <property type="entry name" value="4FE4S_MOW_BIS_MGD"/>
    <property type="match status" value="1"/>
</dbReference>
<name>A0A382CRR6_9ZZZZ</name>
<dbReference type="SMART" id="SM00926">
    <property type="entry name" value="Molybdop_Fe4S4"/>
    <property type="match status" value="1"/>
</dbReference>
<feature type="domain" description="4Fe-4S Mo/W bis-MGD-type" evidence="12">
    <location>
        <begin position="225"/>
        <end position="283"/>
    </location>
</feature>
<dbReference type="AlphaFoldDB" id="A0A382CRR6"/>
<dbReference type="PROSITE" id="PS00198">
    <property type="entry name" value="4FE4S_FER_1"/>
    <property type="match status" value="1"/>
</dbReference>
<keyword evidence="7" id="KW-0408">Iron</keyword>
<evidence type="ECO:0000256" key="9">
    <source>
        <dbReference type="ARBA" id="ARBA00034078"/>
    </source>
</evidence>
<dbReference type="GO" id="GO:0046872">
    <property type="term" value="F:metal ion binding"/>
    <property type="evidence" value="ECO:0007669"/>
    <property type="project" value="UniProtKB-KW"/>
</dbReference>
<keyword evidence="5" id="KW-0479">Metal-binding</keyword>
<feature type="domain" description="4Fe-4S ferredoxin-type" evidence="11">
    <location>
        <begin position="187"/>
        <end position="217"/>
    </location>
</feature>
<dbReference type="SMART" id="SM00929">
    <property type="entry name" value="NADH-G_4Fe-4S_3"/>
    <property type="match status" value="1"/>
</dbReference>
<evidence type="ECO:0000256" key="2">
    <source>
        <dbReference type="ARBA" id="ARBA00022485"/>
    </source>
</evidence>
<dbReference type="GO" id="GO:0051537">
    <property type="term" value="F:2 iron, 2 sulfur cluster binding"/>
    <property type="evidence" value="ECO:0007669"/>
    <property type="project" value="UniProtKB-KW"/>
</dbReference>
<dbReference type="InterPro" id="IPR050123">
    <property type="entry name" value="Prok_molybdopt-oxidoreductase"/>
</dbReference>
<dbReference type="GO" id="GO:0003954">
    <property type="term" value="F:NADH dehydrogenase activity"/>
    <property type="evidence" value="ECO:0007669"/>
    <property type="project" value="TreeGrafter"/>
</dbReference>
<feature type="non-terminal residue" evidence="14">
    <location>
        <position position="582"/>
    </location>
</feature>
<feature type="domain" description="4Fe-4S His(Cys)3-ligated-type" evidence="13">
    <location>
        <begin position="88"/>
        <end position="127"/>
    </location>
</feature>
<keyword evidence="8" id="KW-0411">Iron-sulfur</keyword>
<dbReference type="PROSITE" id="PS00642">
    <property type="entry name" value="COMPLEX1_75K_2"/>
    <property type="match status" value="1"/>
</dbReference>
<dbReference type="Gene3D" id="3.30.70.20">
    <property type="match status" value="1"/>
</dbReference>
<dbReference type="SUPFAM" id="SSF53706">
    <property type="entry name" value="Formate dehydrogenase/DMSO reductase, domains 1-3"/>
    <property type="match status" value="1"/>
</dbReference>
<dbReference type="SUPFAM" id="SSF54292">
    <property type="entry name" value="2Fe-2S ferredoxin-like"/>
    <property type="match status" value="1"/>
</dbReference>
<evidence type="ECO:0000256" key="7">
    <source>
        <dbReference type="ARBA" id="ARBA00023004"/>
    </source>
</evidence>
<dbReference type="SUPFAM" id="SSF54862">
    <property type="entry name" value="4Fe-4S ferredoxins"/>
    <property type="match status" value="1"/>
</dbReference>
<keyword evidence="2" id="KW-0004">4Fe-4S</keyword>
<evidence type="ECO:0000259" key="12">
    <source>
        <dbReference type="PROSITE" id="PS51669"/>
    </source>
</evidence>
<dbReference type="Pfam" id="PF10588">
    <property type="entry name" value="NADH-G_4Fe-4S_3"/>
    <property type="match status" value="1"/>
</dbReference>
<dbReference type="Pfam" id="PF13510">
    <property type="entry name" value="Fer2_4"/>
    <property type="match status" value="1"/>
</dbReference>
<dbReference type="PANTHER" id="PTHR43105:SF10">
    <property type="entry name" value="NADH-QUINONE OXIDOREDUCTASE SUBUNIT G"/>
    <property type="match status" value="1"/>
</dbReference>
<dbReference type="Gene3D" id="3.40.228.10">
    <property type="entry name" value="Dimethylsulfoxide Reductase, domain 2"/>
    <property type="match status" value="1"/>
</dbReference>
<dbReference type="Pfam" id="PF04879">
    <property type="entry name" value="Molybdop_Fe4S4"/>
    <property type="match status" value="1"/>
</dbReference>
<evidence type="ECO:0000256" key="8">
    <source>
        <dbReference type="ARBA" id="ARBA00023014"/>
    </source>
</evidence>
<dbReference type="InterPro" id="IPR001041">
    <property type="entry name" value="2Fe-2S_ferredoxin-type"/>
</dbReference>
<dbReference type="GO" id="GO:0008137">
    <property type="term" value="F:NADH dehydrogenase (ubiquinone) activity"/>
    <property type="evidence" value="ECO:0007669"/>
    <property type="project" value="InterPro"/>
</dbReference>
<protein>
    <submittedName>
        <fullName evidence="14">Uncharacterized protein</fullName>
    </submittedName>
</protein>
<evidence type="ECO:0000259" key="13">
    <source>
        <dbReference type="PROSITE" id="PS51839"/>
    </source>
</evidence>
<dbReference type="GO" id="GO:0048038">
    <property type="term" value="F:quinone binding"/>
    <property type="evidence" value="ECO:0007669"/>
    <property type="project" value="UniProtKB-KW"/>
</dbReference>
<dbReference type="InterPro" id="IPR017900">
    <property type="entry name" value="4Fe4S_Fe_S_CS"/>
</dbReference>
<evidence type="ECO:0000256" key="1">
    <source>
        <dbReference type="ARBA" id="ARBA00001966"/>
    </source>
</evidence>
<dbReference type="InterPro" id="IPR006656">
    <property type="entry name" value="Mopterin_OxRdtase"/>
</dbReference>
<dbReference type="PROSITE" id="PS51085">
    <property type="entry name" value="2FE2S_FER_2"/>
    <property type="match status" value="1"/>
</dbReference>
<dbReference type="CDD" id="cd00207">
    <property type="entry name" value="fer2"/>
    <property type="match status" value="1"/>
</dbReference>
<dbReference type="Gene3D" id="3.40.50.740">
    <property type="match status" value="1"/>
</dbReference>
<accession>A0A382CRR6</accession>
<reference evidence="14" key="1">
    <citation type="submission" date="2018-05" db="EMBL/GenBank/DDBJ databases">
        <authorList>
            <person name="Lanie J.A."/>
            <person name="Ng W.-L."/>
            <person name="Kazmierczak K.M."/>
            <person name="Andrzejewski T.M."/>
            <person name="Davidsen T.M."/>
            <person name="Wayne K.J."/>
            <person name="Tettelin H."/>
            <person name="Glass J.I."/>
            <person name="Rusch D."/>
            <person name="Podicherti R."/>
            <person name="Tsui H.-C.T."/>
            <person name="Winkler M.E."/>
        </authorList>
    </citation>
    <scope>NUCLEOTIDE SEQUENCE</scope>
</reference>
<dbReference type="InterPro" id="IPR006963">
    <property type="entry name" value="Mopterin_OxRdtase_4Fe-4S_dom"/>
</dbReference>
<dbReference type="InterPro" id="IPR000283">
    <property type="entry name" value="NADH_UbQ_OxRdtase_75kDa_su_CS"/>
</dbReference>
<dbReference type="InterPro" id="IPR054351">
    <property type="entry name" value="NADH_UbQ_OxRdtase_ferredoxin"/>
</dbReference>
<dbReference type="EMBL" id="UINC01035818">
    <property type="protein sequence ID" value="SVB28830.1"/>
    <property type="molecule type" value="Genomic_DNA"/>
</dbReference>
<evidence type="ECO:0000259" key="10">
    <source>
        <dbReference type="PROSITE" id="PS51085"/>
    </source>
</evidence>
<keyword evidence="6" id="KW-0677">Repeat</keyword>
<dbReference type="Pfam" id="PF22117">
    <property type="entry name" value="Fer4_Nqo3"/>
    <property type="match status" value="1"/>
</dbReference>
<dbReference type="GO" id="GO:0042773">
    <property type="term" value="P:ATP synthesis coupled electron transport"/>
    <property type="evidence" value="ECO:0007669"/>
    <property type="project" value="InterPro"/>
</dbReference>
<comment type="cofactor">
    <cofactor evidence="1">
        <name>[4Fe-4S] cluster</name>
        <dbReference type="ChEBI" id="CHEBI:49883"/>
    </cofactor>
</comment>
<evidence type="ECO:0000313" key="14">
    <source>
        <dbReference type="EMBL" id="SVB28830.1"/>
    </source>
</evidence>
<dbReference type="PANTHER" id="PTHR43105">
    <property type="entry name" value="RESPIRATORY NITRATE REDUCTASE"/>
    <property type="match status" value="1"/>
</dbReference>
<proteinExistence type="predicted"/>
<sequence>MSTIVKQTVNFKINGKDASAPEDTVIIEAAKQHGIEITNLCYNRKLKPFAACRTCMVDMRTPEGKKELVYSCTQPVAEGIEIFTDTEETNRYNGACLEMLLVEHPLDCPICDKSGVCPLQDNTEALQLANGRFEIQRRNEPSDKSNPLIEFYLNRCIMCGLCVRACDEIQGVQALDFHQRGMKSMIGTANQEPLDCEFCGQCITVCPTGALMDMSSKERGLAALFKTNHSICGYCSWGCTVQVETKKNKVARFVGDEAHNLGINEGNLCAKGRFGHGIIHNENRIKSPLMNFGGTFKEVSWDEAIKTIVDRVRATINRNGAETVVGIGGEKLTNEENYLFQKLFRGLYGSNQVTNLANMRAPYVNQFMIRCFENGIISKPVTELEKSDVVLIFNSDLPSEYPVGGNSVRKGAIFTGTDIIIANPRKVVFKNESNIDIRLNYSLGSDATVASRISRILIDQGIVDTAKIKVAVPNYDELVQSLTPYTAEVTLKATGLSDETLTRAAKRFGRTADRFILIGNDILDTGQGEDILNALLNLSILVHHGAEGSVSIFPPREHCNSQGVNDMGCTPNFLPGYRPVTD</sequence>
<dbReference type="Gene3D" id="3.10.20.740">
    <property type="match status" value="1"/>
</dbReference>
<dbReference type="PROSITE" id="PS51839">
    <property type="entry name" value="4FE4S_HC3"/>
    <property type="match status" value="1"/>
</dbReference>
<dbReference type="PROSITE" id="PS51379">
    <property type="entry name" value="4FE4S_FER_2"/>
    <property type="match status" value="2"/>
</dbReference>
<feature type="domain" description="2Fe-2S ferredoxin-type" evidence="10">
    <location>
        <begin position="7"/>
        <end position="88"/>
    </location>
</feature>
<dbReference type="Gene3D" id="2.20.25.90">
    <property type="entry name" value="ADC-like domains"/>
    <property type="match status" value="1"/>
</dbReference>
<dbReference type="FunFam" id="3.30.70.20:FF:000035">
    <property type="entry name" value="Iron hydrogenase 1"/>
    <property type="match status" value="1"/>
</dbReference>
<dbReference type="InterPro" id="IPR036010">
    <property type="entry name" value="2Fe-2S_ferredoxin-like_sf"/>
</dbReference>